<dbReference type="EMBL" id="CAJNOT010006716">
    <property type="protein sequence ID" value="CAF1494811.1"/>
    <property type="molecule type" value="Genomic_DNA"/>
</dbReference>
<gene>
    <name evidence="4" type="ORF">JBS370_LOCUS34484</name>
    <name evidence="3" type="ORF">ZHD862_LOCUS37180</name>
</gene>
<evidence type="ECO:0000313" key="5">
    <source>
        <dbReference type="Proteomes" id="UP000663836"/>
    </source>
</evidence>
<evidence type="ECO:0000313" key="3">
    <source>
        <dbReference type="EMBL" id="CAF1494811.1"/>
    </source>
</evidence>
<keyword evidence="1" id="KW-0560">Oxidoreductase</keyword>
<dbReference type="SUPFAM" id="SSF51430">
    <property type="entry name" value="NAD(P)-linked oxidoreductase"/>
    <property type="match status" value="1"/>
</dbReference>
<protein>
    <recommendedName>
        <fullName evidence="2">NADP-dependent oxidoreductase domain-containing protein</fullName>
    </recommendedName>
</protein>
<evidence type="ECO:0000259" key="2">
    <source>
        <dbReference type="Pfam" id="PF00248"/>
    </source>
</evidence>
<sequence length="217" mass="24121">MAKVPTRQLGKTGPQVSAIGCGAIVFSAGSRTTEVEEKRFKLYDRAIELGYTFFDSNDVYGDSEDSLGTYFEKYLHQREKVSKIILTENPDHSDAKLSNLQVFLGIKFALVMSPELKTYTVRGDAQYVHEACEKSLKRLGLSSVDLYYAHCIDKTVPIEETVGAMKELINAGKVKYLGLSNCSSDTLRRAHVVHPIGCVEIEYSPFSLNIECSVATF</sequence>
<dbReference type="InterPro" id="IPR050791">
    <property type="entry name" value="Aldo-Keto_reductase"/>
</dbReference>
<dbReference type="PANTHER" id="PTHR43625:SF40">
    <property type="entry name" value="ALDO-KETO REDUCTASE YAKC [NADP(+)]"/>
    <property type="match status" value="1"/>
</dbReference>
<dbReference type="GO" id="GO:0005737">
    <property type="term" value="C:cytoplasm"/>
    <property type="evidence" value="ECO:0007669"/>
    <property type="project" value="TreeGrafter"/>
</dbReference>
<dbReference type="PANTHER" id="PTHR43625">
    <property type="entry name" value="AFLATOXIN B1 ALDEHYDE REDUCTASE"/>
    <property type="match status" value="1"/>
</dbReference>
<evidence type="ECO:0000256" key="1">
    <source>
        <dbReference type="ARBA" id="ARBA00023002"/>
    </source>
</evidence>
<reference evidence="4" key="1">
    <citation type="submission" date="2021-02" db="EMBL/GenBank/DDBJ databases">
        <authorList>
            <person name="Nowell W R."/>
        </authorList>
    </citation>
    <scope>NUCLEOTIDE SEQUENCE</scope>
</reference>
<name>A0A819YP41_9BILA</name>
<proteinExistence type="predicted"/>
<dbReference type="InterPro" id="IPR023210">
    <property type="entry name" value="NADP_OxRdtase_dom"/>
</dbReference>
<evidence type="ECO:0000313" key="4">
    <source>
        <dbReference type="EMBL" id="CAF4160723.1"/>
    </source>
</evidence>
<dbReference type="GO" id="GO:0016491">
    <property type="term" value="F:oxidoreductase activity"/>
    <property type="evidence" value="ECO:0007669"/>
    <property type="project" value="UniProtKB-KW"/>
</dbReference>
<dbReference type="AlphaFoldDB" id="A0A819YP41"/>
<dbReference type="Gene3D" id="3.20.20.100">
    <property type="entry name" value="NADP-dependent oxidoreductase domain"/>
    <property type="match status" value="1"/>
</dbReference>
<dbReference type="Pfam" id="PF00248">
    <property type="entry name" value="Aldo_ket_red"/>
    <property type="match status" value="1"/>
</dbReference>
<organism evidence="4 5">
    <name type="scientific">Rotaria sordida</name>
    <dbReference type="NCBI Taxonomy" id="392033"/>
    <lineage>
        <taxon>Eukaryota</taxon>
        <taxon>Metazoa</taxon>
        <taxon>Spiralia</taxon>
        <taxon>Gnathifera</taxon>
        <taxon>Rotifera</taxon>
        <taxon>Eurotatoria</taxon>
        <taxon>Bdelloidea</taxon>
        <taxon>Philodinida</taxon>
        <taxon>Philodinidae</taxon>
        <taxon>Rotaria</taxon>
    </lineage>
</organism>
<dbReference type="Proteomes" id="UP000663836">
    <property type="component" value="Unassembled WGS sequence"/>
</dbReference>
<feature type="domain" description="NADP-dependent oxidoreductase" evidence="2">
    <location>
        <begin position="19"/>
        <end position="206"/>
    </location>
</feature>
<comment type="caution">
    <text evidence="4">The sequence shown here is derived from an EMBL/GenBank/DDBJ whole genome shotgun (WGS) entry which is preliminary data.</text>
</comment>
<dbReference type="EMBL" id="CAJOBD010010963">
    <property type="protein sequence ID" value="CAF4160723.1"/>
    <property type="molecule type" value="Genomic_DNA"/>
</dbReference>
<dbReference type="Proteomes" id="UP000663864">
    <property type="component" value="Unassembled WGS sequence"/>
</dbReference>
<accession>A0A819YP41</accession>
<dbReference type="InterPro" id="IPR036812">
    <property type="entry name" value="NAD(P)_OxRdtase_dom_sf"/>
</dbReference>